<dbReference type="Proteomes" id="UP000217895">
    <property type="component" value="Chromosome"/>
</dbReference>
<dbReference type="PANTHER" id="PTHR43308">
    <property type="entry name" value="OUTER MEMBRANE PROTEIN ALPHA-RELATED"/>
    <property type="match status" value="1"/>
</dbReference>
<reference evidence="5 6" key="1">
    <citation type="submission" date="2017-06" db="EMBL/GenBank/DDBJ databases">
        <title>Genome sequencing of cyanobaciteial culture collection at National Institute for Environmental Studies (NIES).</title>
        <authorList>
            <person name="Hirose Y."/>
            <person name="Shimura Y."/>
            <person name="Fujisawa T."/>
            <person name="Nakamura Y."/>
            <person name="Kawachi M."/>
        </authorList>
    </citation>
    <scope>NUCLEOTIDE SEQUENCE [LARGE SCALE GENOMIC DNA]</scope>
    <source>
        <strain evidence="5 6">NIES-2135</strain>
    </source>
</reference>
<organism evidence="5 6">
    <name type="scientific">Leptolyngbya boryana NIES-2135</name>
    <dbReference type="NCBI Taxonomy" id="1973484"/>
    <lineage>
        <taxon>Bacteria</taxon>
        <taxon>Bacillati</taxon>
        <taxon>Cyanobacteriota</taxon>
        <taxon>Cyanophyceae</taxon>
        <taxon>Leptolyngbyales</taxon>
        <taxon>Leptolyngbyaceae</taxon>
        <taxon>Leptolyngbya group</taxon>
        <taxon>Leptolyngbya</taxon>
    </lineage>
</organism>
<evidence type="ECO:0000256" key="1">
    <source>
        <dbReference type="ARBA" id="ARBA00008769"/>
    </source>
</evidence>
<dbReference type="GO" id="GO:0008643">
    <property type="term" value="P:carbohydrate transport"/>
    <property type="evidence" value="ECO:0007669"/>
    <property type="project" value="InterPro"/>
</dbReference>
<evidence type="ECO:0000259" key="4">
    <source>
        <dbReference type="PROSITE" id="PS51272"/>
    </source>
</evidence>
<dbReference type="Pfam" id="PF00395">
    <property type="entry name" value="SLH"/>
    <property type="match status" value="1"/>
</dbReference>
<proteinExistence type="inferred from homology"/>
<dbReference type="Pfam" id="PF04966">
    <property type="entry name" value="OprB"/>
    <property type="match status" value="1"/>
</dbReference>
<dbReference type="PROSITE" id="PS51272">
    <property type="entry name" value="SLH"/>
    <property type="match status" value="1"/>
</dbReference>
<dbReference type="EMBL" id="AP018203">
    <property type="protein sequence ID" value="BAY55670.1"/>
    <property type="molecule type" value="Genomic_DNA"/>
</dbReference>
<accession>A0A1Z4JG27</accession>
<dbReference type="PANTHER" id="PTHR43308:SF1">
    <property type="entry name" value="OUTER MEMBRANE PROTEIN ALPHA"/>
    <property type="match status" value="1"/>
</dbReference>
<name>A0A1Z4JG27_LEPBY</name>
<dbReference type="GO" id="GO:0016020">
    <property type="term" value="C:membrane"/>
    <property type="evidence" value="ECO:0007669"/>
    <property type="project" value="InterPro"/>
</dbReference>
<dbReference type="InterPro" id="IPR001119">
    <property type="entry name" value="SLH_dom"/>
</dbReference>
<dbReference type="InterPro" id="IPR051465">
    <property type="entry name" value="Cell_Envelope_Struct_Comp"/>
</dbReference>
<feature type="domain" description="SLH" evidence="4">
    <location>
        <begin position="41"/>
        <end position="105"/>
    </location>
</feature>
<feature type="chain" id="PRO_5011023574" evidence="2">
    <location>
        <begin position="25"/>
        <end position="547"/>
    </location>
</feature>
<dbReference type="SUPFAM" id="SSF56935">
    <property type="entry name" value="Porins"/>
    <property type="match status" value="1"/>
</dbReference>
<gene>
    <name evidence="5" type="ORF">NIES2135_24940</name>
</gene>
<dbReference type="InterPro" id="IPR007049">
    <property type="entry name" value="Carb-sel_porin_OprB"/>
</dbReference>
<sequence length="547" mass="58409">MTKSLFVHSLVVAASLGIATSATAAEVAELTAQEPFNQVTSVSQLSDVRPTDWAFQALQSLVERYGCIAGYPDRTYRGNRALTRYEFAAGLNACLDRVNELIAAATADLVKKEDLATLQKLQEEFAAELATLRGRVDSLEARTSTLEKQQFSTTTKLNAEVVLGITGVAAGRDFIRREFDPVTGTSNEVVDRVSRNTIVGNRVRLNFDTSFTGRDILRTRLQAANLSALPAGINGNTLTNEGALRFAGGENNELGVDALNYTFPLGEKTTVVIEANAGAIDDFTDTLNPYLDGDGGSGALSHFGTRNSIYYLGNGAAGTGVGVRHKFSDALELSLGYLAGEPSSPAPGNGLFNGSYGALAQLTFRPSERLGIGLTYIHAYNVDFSGNGAVGSTRANFRSLAENGFLADEVPTSANAYGISASFQITPQVVFNGSVGYTNAQSLQPGNRGDLDIWNWSAGLAFPDFLKKGSLAGIIVGMEPRVSSSSGTFGQAIGRDRNTSLHIEGFYQYQLTDNIAITPGIIWLTAPNHDNRNDDIVIGTIRTTFTF</sequence>
<comment type="similarity">
    <text evidence="1 2">Belongs to the OprB family.</text>
</comment>
<dbReference type="InterPro" id="IPR038673">
    <property type="entry name" value="OprB_sf"/>
</dbReference>
<protein>
    <submittedName>
        <fullName evidence="5">Carbohydrate-selective porin OprB</fullName>
    </submittedName>
</protein>
<evidence type="ECO:0000313" key="6">
    <source>
        <dbReference type="Proteomes" id="UP000217895"/>
    </source>
</evidence>
<evidence type="ECO:0000256" key="3">
    <source>
        <dbReference type="SAM" id="Coils"/>
    </source>
</evidence>
<feature type="coiled-coil region" evidence="3">
    <location>
        <begin position="122"/>
        <end position="149"/>
    </location>
</feature>
<keyword evidence="2" id="KW-0732">Signal</keyword>
<keyword evidence="3" id="KW-0175">Coiled coil</keyword>
<evidence type="ECO:0000313" key="5">
    <source>
        <dbReference type="EMBL" id="BAY55670.1"/>
    </source>
</evidence>
<dbReference type="AlphaFoldDB" id="A0A1Z4JG27"/>
<dbReference type="NCBIfam" id="NF033921">
    <property type="entry name" value="por_somb"/>
    <property type="match status" value="1"/>
</dbReference>
<evidence type="ECO:0000256" key="2">
    <source>
        <dbReference type="RuleBase" id="RU363072"/>
    </source>
</evidence>
<feature type="signal peptide" evidence="2">
    <location>
        <begin position="1"/>
        <end position="24"/>
    </location>
</feature>
<dbReference type="InterPro" id="IPR047684">
    <property type="entry name" value="Por_som-like"/>
</dbReference>
<dbReference type="Gene3D" id="2.40.160.180">
    <property type="entry name" value="Carbohydrate-selective porin OprB"/>
    <property type="match status" value="1"/>
</dbReference>
<keyword evidence="6" id="KW-1185">Reference proteome</keyword>
<dbReference type="GO" id="GO:0015288">
    <property type="term" value="F:porin activity"/>
    <property type="evidence" value="ECO:0007669"/>
    <property type="project" value="InterPro"/>
</dbReference>